<reference evidence="3" key="1">
    <citation type="submission" date="2016-10" db="EMBL/GenBank/DDBJ databases">
        <authorList>
            <person name="Varghese N."/>
            <person name="Submissions S."/>
        </authorList>
    </citation>
    <scope>NUCLEOTIDE SEQUENCE [LARGE SCALE GENOMIC DNA]</scope>
    <source>
        <strain evidence="3">DSM 22127</strain>
    </source>
</reference>
<dbReference type="InterPro" id="IPR036237">
    <property type="entry name" value="Xyl_isomerase-like_sf"/>
</dbReference>
<dbReference type="InterPro" id="IPR013022">
    <property type="entry name" value="Xyl_isomerase-like_TIM-brl"/>
</dbReference>
<dbReference type="RefSeq" id="WP_091728591.1">
    <property type="nucleotide sequence ID" value="NZ_LT629757.1"/>
</dbReference>
<evidence type="ECO:0000259" key="1">
    <source>
        <dbReference type="Pfam" id="PF01261"/>
    </source>
</evidence>
<dbReference type="AlphaFoldDB" id="A0A1H1RXC7"/>
<organism evidence="2 3">
    <name type="scientific">Nocardioides scoriae</name>
    <dbReference type="NCBI Taxonomy" id="642780"/>
    <lineage>
        <taxon>Bacteria</taxon>
        <taxon>Bacillati</taxon>
        <taxon>Actinomycetota</taxon>
        <taxon>Actinomycetes</taxon>
        <taxon>Propionibacteriales</taxon>
        <taxon>Nocardioidaceae</taxon>
        <taxon>Nocardioides</taxon>
    </lineage>
</organism>
<dbReference type="SUPFAM" id="SSF51658">
    <property type="entry name" value="Xylose isomerase-like"/>
    <property type="match status" value="1"/>
</dbReference>
<dbReference type="OrthoDB" id="9801426at2"/>
<dbReference type="PANTHER" id="PTHR12110:SF41">
    <property type="entry name" value="INOSOSE DEHYDRATASE"/>
    <property type="match status" value="1"/>
</dbReference>
<dbReference type="InterPro" id="IPR050312">
    <property type="entry name" value="IolE/XylAMocC-like"/>
</dbReference>
<dbReference type="EMBL" id="LT629757">
    <property type="protein sequence ID" value="SDS39639.1"/>
    <property type="molecule type" value="Genomic_DNA"/>
</dbReference>
<dbReference type="PANTHER" id="PTHR12110">
    <property type="entry name" value="HYDROXYPYRUVATE ISOMERASE"/>
    <property type="match status" value="1"/>
</dbReference>
<sequence>MTAEQGPRHRLGIHSLVWVGAWSPEEARHAVSSSAEAGFDLVELAALDPWAFDTDLTARLLEEHGLAAAVSLGLGEDTDVSSEDPERVAAGRRLLSQAADLVRDVGGDYLGGVVFSRLGRYDAPVTERGRAHSVESIALLADQAAASGITIGLEFCNRYETNVLNTTAQTLQFIEDVGRDNVVAHLDTYHMNIEETSFREPVLAAAAAGRLGYVHVGESHRGQLGTGSVPWREFFDALDEVGYDGTITFESFSSRVVHPTLSSNLAIWRDPWTDSAELARGARSFLAEHLGH</sequence>
<evidence type="ECO:0000313" key="3">
    <source>
        <dbReference type="Proteomes" id="UP000198859"/>
    </source>
</evidence>
<evidence type="ECO:0000313" key="2">
    <source>
        <dbReference type="EMBL" id="SDS39639.1"/>
    </source>
</evidence>
<dbReference type="Proteomes" id="UP000198859">
    <property type="component" value="Chromosome I"/>
</dbReference>
<dbReference type="STRING" id="642780.SAMN04488570_1786"/>
<feature type="domain" description="Xylose isomerase-like TIM barrel" evidence="1">
    <location>
        <begin position="34"/>
        <end position="263"/>
    </location>
</feature>
<gene>
    <name evidence="2" type="ORF">SAMN04488570_1786</name>
</gene>
<dbReference type="Gene3D" id="3.20.20.150">
    <property type="entry name" value="Divalent-metal-dependent TIM barrel enzymes"/>
    <property type="match status" value="1"/>
</dbReference>
<accession>A0A1H1RXC7</accession>
<protein>
    <submittedName>
        <fullName evidence="2">D-psicose/D-tagatose/L-ribulose 3-epimerase</fullName>
    </submittedName>
</protein>
<name>A0A1H1RXC7_9ACTN</name>
<proteinExistence type="predicted"/>
<dbReference type="Pfam" id="PF01261">
    <property type="entry name" value="AP_endonuc_2"/>
    <property type="match status" value="1"/>
</dbReference>
<keyword evidence="3" id="KW-1185">Reference proteome</keyword>